<dbReference type="Proteomes" id="UP000014680">
    <property type="component" value="Unassembled WGS sequence"/>
</dbReference>
<protein>
    <submittedName>
        <fullName evidence="2">Uncharacterized protein</fullName>
    </submittedName>
</protein>
<evidence type="ECO:0000313" key="2">
    <source>
        <dbReference type="EMBL" id="ELP83622.1"/>
    </source>
</evidence>
<dbReference type="RefSeq" id="XP_004182968.1">
    <property type="nucleotide sequence ID" value="XM_004182920.1"/>
</dbReference>
<dbReference type="KEGG" id="eiv:EIN_417010"/>
<dbReference type="Pfam" id="PF08578">
    <property type="entry name" value="DUF1765"/>
    <property type="match status" value="1"/>
</dbReference>
<accession>A0A0A1TUF4</accession>
<dbReference type="OrthoDB" id="19240at2759"/>
<dbReference type="EMBL" id="KB207254">
    <property type="protein sequence ID" value="ELP83622.1"/>
    <property type="molecule type" value="Genomic_DNA"/>
</dbReference>
<gene>
    <name evidence="2" type="ORF">EIN_417010</name>
</gene>
<dbReference type="PANTHER" id="PTHR35397:SF1">
    <property type="entry name" value="ARMADILLO-LIKE HELICAL DOMAIN-CONTAINING PROTEIN"/>
    <property type="match status" value="1"/>
</dbReference>
<reference evidence="2 3" key="1">
    <citation type="submission" date="2012-10" db="EMBL/GenBank/DDBJ databases">
        <authorList>
            <person name="Zafar N."/>
            <person name="Inman J."/>
            <person name="Hall N."/>
            <person name="Lorenzi H."/>
            <person name="Caler E."/>
        </authorList>
    </citation>
    <scope>NUCLEOTIDE SEQUENCE [LARGE SCALE GENOMIC DNA]</scope>
    <source>
        <strain evidence="2 3">IP1</strain>
    </source>
</reference>
<dbReference type="AlphaFoldDB" id="A0A0A1TUF4"/>
<dbReference type="VEuPathDB" id="AmoebaDB:EIN_417010"/>
<dbReference type="OMA" id="YAMNNLM"/>
<evidence type="ECO:0000313" key="3">
    <source>
        <dbReference type="Proteomes" id="UP000014680"/>
    </source>
</evidence>
<organism evidence="2 3">
    <name type="scientific">Entamoeba invadens IP1</name>
    <dbReference type="NCBI Taxonomy" id="370355"/>
    <lineage>
        <taxon>Eukaryota</taxon>
        <taxon>Amoebozoa</taxon>
        <taxon>Evosea</taxon>
        <taxon>Archamoebae</taxon>
        <taxon>Mastigamoebida</taxon>
        <taxon>Entamoebidae</taxon>
        <taxon>Entamoeba</taxon>
    </lineage>
</organism>
<sequence>MGKTGKSQKKVTYHELEETLKKEFSGFVKDFETVPTKEVAVKVYVKKLEKALSEFQSTLSLQVIIDNTEDQIAIAETLIDVWRIVIDVLDKVDQMLLPTCFYRVLLSLISRSEFQPHHLLMNNPLLSETTKPIIAKIAFEIKTLFYRTFYVMNKVMMEKQLIIFGSMEIKLKPPKKESKVKKEKEKEKKDDKKEEKKEKEKRERKDVKITVKTVQQKSPVIQTSPRENEQIDPCPSPRYIEEETEEEQHQRALLTLSEQKRMSVLSKVLVKIIEEKKIEKEDMTKKQKRLSATLKIGIGAEEQFFCENNVSPIFVQFFPEYYSYTFFQIPEFRLELLQLVRDVNGANFQLKTATNEFSRNLIKQTFPRLFLFDDMFNYVKEEDGVDITEGYANLKKTWMEVFLPKSDVFMSFFSFYIQIVYFTVKEKKDFREFGEIFGLRELVDAYIKQRLKSPEDHSTLLLKENDKRCVLMNYPFIANFMIQTMFQSTNIYDTDRCDLSITILGKWLVVLYEHGKFVTDDFCVDDIIKAIDGVVSTDHFQLIIDLMIALFDSSYFFIGNARIKLFVDTFVDKWFYTLFCHWNFYVRQAFQHIVLYKFLFTRRSHLNWARFDKWENDMIKKQSQFSVSMEEVDRKVLKSVEDKLVTIKLFTDGDINPQMEKYRIYCKPAYAEYEKALKLYNDWDKSKVQEPPKIKANLTEFDLENLE</sequence>
<name>A0A0A1TUF4_ENTIV</name>
<feature type="region of interest" description="Disordered" evidence="1">
    <location>
        <begin position="175"/>
        <end position="207"/>
    </location>
</feature>
<dbReference type="InterPro" id="IPR013887">
    <property type="entry name" value="UPF0592"/>
</dbReference>
<proteinExistence type="predicted"/>
<dbReference type="GeneID" id="14882592"/>
<keyword evidence="3" id="KW-1185">Reference proteome</keyword>
<evidence type="ECO:0000256" key="1">
    <source>
        <dbReference type="SAM" id="MobiDB-lite"/>
    </source>
</evidence>
<dbReference type="PANTHER" id="PTHR35397">
    <property type="entry name" value="C2 DOMAIN-CONTAINING PROTEIN-RELATED"/>
    <property type="match status" value="1"/>
</dbReference>